<protein>
    <submittedName>
        <fullName evidence="2">Uncharacterized protein</fullName>
    </submittedName>
</protein>
<reference evidence="2" key="2">
    <citation type="submission" date="2025-09" db="UniProtKB">
        <authorList>
            <consortium name="Ensembl"/>
        </authorList>
    </citation>
    <scope>IDENTIFICATION</scope>
</reference>
<dbReference type="Ensembl" id="ENSPTET00000043058.1">
    <property type="protein sequence ID" value="ENSPTEP00000031199.1"/>
    <property type="gene ID" value="ENSPTEG00000030213.1"/>
</dbReference>
<keyword evidence="1" id="KW-0472">Membrane</keyword>
<proteinExistence type="predicted"/>
<reference evidence="2" key="1">
    <citation type="submission" date="2025-08" db="UniProtKB">
        <authorList>
            <consortium name="Ensembl"/>
        </authorList>
    </citation>
    <scope>IDENTIFICATION</scope>
</reference>
<evidence type="ECO:0000313" key="2">
    <source>
        <dbReference type="Ensembl" id="ENSPTEP00000031199.1"/>
    </source>
</evidence>
<feature type="transmembrane region" description="Helical" evidence="1">
    <location>
        <begin position="6"/>
        <end position="29"/>
    </location>
</feature>
<evidence type="ECO:0000256" key="1">
    <source>
        <dbReference type="SAM" id="Phobius"/>
    </source>
</evidence>
<keyword evidence="1" id="KW-1133">Transmembrane helix</keyword>
<dbReference type="AlphaFoldDB" id="A0A8C9I507"/>
<accession>A0A8C9I507</accession>
<dbReference type="PRINTS" id="PR02045">
    <property type="entry name" value="F138DOMAIN"/>
</dbReference>
<keyword evidence="3" id="KW-1185">Reference proteome</keyword>
<name>A0A8C9I507_9PRIM</name>
<dbReference type="PANTHER" id="PTHR12138">
    <property type="entry name" value="PRIMATE-EXPANDED PROTEIN FAMILY"/>
    <property type="match status" value="1"/>
</dbReference>
<dbReference type="PANTHER" id="PTHR12138:SF154">
    <property type="entry name" value="PROTEIN-SERINE_THREONINE PHOSPHATASE"/>
    <property type="match status" value="1"/>
</dbReference>
<dbReference type="Proteomes" id="UP000694416">
    <property type="component" value="Unplaced"/>
</dbReference>
<organism evidence="2 3">
    <name type="scientific">Piliocolobus tephrosceles</name>
    <name type="common">Ugandan red Colobus</name>
    <dbReference type="NCBI Taxonomy" id="591936"/>
    <lineage>
        <taxon>Eukaryota</taxon>
        <taxon>Metazoa</taxon>
        <taxon>Chordata</taxon>
        <taxon>Craniata</taxon>
        <taxon>Vertebrata</taxon>
        <taxon>Euteleostomi</taxon>
        <taxon>Mammalia</taxon>
        <taxon>Eutheria</taxon>
        <taxon>Euarchontoglires</taxon>
        <taxon>Primates</taxon>
        <taxon>Haplorrhini</taxon>
        <taxon>Catarrhini</taxon>
        <taxon>Cercopithecidae</taxon>
        <taxon>Colobinae</taxon>
        <taxon>Piliocolobus</taxon>
    </lineage>
</organism>
<sequence>MVWYHLISIIQWFSQFGPGSSTLLLFLFLRQGLSLSPRMECSGVIMSHCSLNLSGSGDPPTSTFWVAGIAGTHHHAWLVFVETRFPHVVQAGLELTGSSDPFTSASQSVGIAGVSHHAQL</sequence>
<evidence type="ECO:0000313" key="3">
    <source>
        <dbReference type="Proteomes" id="UP000694416"/>
    </source>
</evidence>
<keyword evidence="1" id="KW-0812">Transmembrane</keyword>